<dbReference type="AlphaFoldDB" id="A0A2B4RIQ7"/>
<keyword evidence="2" id="KW-1185">Reference proteome</keyword>
<gene>
    <name evidence="1" type="ORF">AWC38_SpisGene19022</name>
</gene>
<dbReference type="Proteomes" id="UP000225706">
    <property type="component" value="Unassembled WGS sequence"/>
</dbReference>
<proteinExistence type="predicted"/>
<evidence type="ECO:0000313" key="2">
    <source>
        <dbReference type="Proteomes" id="UP000225706"/>
    </source>
</evidence>
<name>A0A2B4RIQ7_STYPI</name>
<dbReference type="SUPFAM" id="SSF53756">
    <property type="entry name" value="UDP-Glycosyltransferase/glycogen phosphorylase"/>
    <property type="match status" value="1"/>
</dbReference>
<organism evidence="1 2">
    <name type="scientific">Stylophora pistillata</name>
    <name type="common">Smooth cauliflower coral</name>
    <dbReference type="NCBI Taxonomy" id="50429"/>
    <lineage>
        <taxon>Eukaryota</taxon>
        <taxon>Metazoa</taxon>
        <taxon>Cnidaria</taxon>
        <taxon>Anthozoa</taxon>
        <taxon>Hexacorallia</taxon>
        <taxon>Scleractinia</taxon>
        <taxon>Astrocoeniina</taxon>
        <taxon>Pocilloporidae</taxon>
        <taxon>Stylophora</taxon>
    </lineage>
</organism>
<dbReference type="Pfam" id="PF20706">
    <property type="entry name" value="GT4-conflict"/>
    <property type="match status" value="1"/>
</dbReference>
<reference evidence="2" key="1">
    <citation type="journal article" date="2017" name="bioRxiv">
        <title>Comparative analysis of the genomes of Stylophora pistillata and Acropora digitifera provides evidence for extensive differences between species of corals.</title>
        <authorList>
            <person name="Voolstra C.R."/>
            <person name="Li Y."/>
            <person name="Liew Y.J."/>
            <person name="Baumgarten S."/>
            <person name="Zoccola D."/>
            <person name="Flot J.-F."/>
            <person name="Tambutte S."/>
            <person name="Allemand D."/>
            <person name="Aranda M."/>
        </authorList>
    </citation>
    <scope>NUCLEOTIDE SEQUENCE [LARGE SCALE GENOMIC DNA]</scope>
</reference>
<comment type="caution">
    <text evidence="1">The sequence shown here is derived from an EMBL/GenBank/DDBJ whole genome shotgun (WGS) entry which is preliminary data.</text>
</comment>
<accession>A0A2B4RIQ7</accession>
<dbReference type="OrthoDB" id="120976at2759"/>
<dbReference type="EMBL" id="LSMT01000525">
    <property type="protein sequence ID" value="PFX16693.1"/>
    <property type="molecule type" value="Genomic_DNA"/>
</dbReference>
<protein>
    <submittedName>
        <fullName evidence="1">Uncharacterized protein</fullName>
    </submittedName>
</protein>
<evidence type="ECO:0000313" key="1">
    <source>
        <dbReference type="EMBL" id="PFX16693.1"/>
    </source>
</evidence>
<sequence>MNRELAIHLAEQPNVIVSFLVPTYNGSDKVMASYHNIAVFEADQRPGYEPNDCLSFPPSNLNVDIVIGHRVKLGKQAQIIKGTHRCKWVQVVHTVPEELAMYKLYPGAISKALADKTILTLSPGIFTEWSNLKRSTRSSTKFRLLVFGRGDSEDFEMKGFHVAAQAVAVLNDRSNHLIFVGAASGRQERVAQNLLKQEMGMAFFMVHAHECVLSINEDDAGIGYAKIYRVLQQATGPLESESKAKVSRSTVALKSGKRLRPVVQSCVVEDLFKAIFTEGLQGFAGGGNVIIVIGGDDKYKGENEENRISRRAKRKVFSQFGEEYLDGRSSFIFS</sequence>